<dbReference type="VEuPathDB" id="TriTrypDB:LdCL_290005300"/>
<accession>A0A504XR41</accession>
<dbReference type="AlphaFoldDB" id="A0A504XR41"/>
<organism evidence="2 3">
    <name type="scientific">Leishmania donovani</name>
    <dbReference type="NCBI Taxonomy" id="5661"/>
    <lineage>
        <taxon>Eukaryota</taxon>
        <taxon>Discoba</taxon>
        <taxon>Euglenozoa</taxon>
        <taxon>Kinetoplastea</taxon>
        <taxon>Metakinetoplastina</taxon>
        <taxon>Trypanosomatida</taxon>
        <taxon>Trypanosomatidae</taxon>
        <taxon>Leishmaniinae</taxon>
        <taxon>Leishmania</taxon>
    </lineage>
</organism>
<evidence type="ECO:0000313" key="2">
    <source>
        <dbReference type="EMBL" id="TPP50894.1"/>
    </source>
</evidence>
<proteinExistence type="predicted"/>
<dbReference type="VEuPathDB" id="TriTrypDB:LDHU3_29.0050"/>
<dbReference type="Proteomes" id="UP000601710">
    <property type="component" value="Chromosome 29"/>
</dbReference>
<reference evidence="2" key="1">
    <citation type="submission" date="2019-02" db="EMBL/GenBank/DDBJ databases">
        <title>FDA dAtabase for Regulatory Grade micrObial Sequences (FDA-ARGOS): Supporting development and validation of Infectious Disease Dx tests.</title>
        <authorList>
            <person name="Duncan R."/>
            <person name="Fisher C."/>
            <person name="Tallon L.J."/>
            <person name="Sadzewicz L."/>
            <person name="Sengamalay N."/>
            <person name="Ott S."/>
            <person name="Godinez A."/>
            <person name="Nagaraj S."/>
            <person name="Nadendla S."/>
            <person name="Sichtig H."/>
        </authorList>
    </citation>
    <scope>NUCLEOTIDE SEQUENCE</scope>
    <source>
        <strain evidence="2">FDAARGOS_360</strain>
    </source>
</reference>
<dbReference type="EMBL" id="LR812649">
    <property type="protein sequence ID" value="CAC5431713.1"/>
    <property type="molecule type" value="Genomic_DNA"/>
</dbReference>
<dbReference type="Proteomes" id="UP000318821">
    <property type="component" value="Unassembled WGS sequence"/>
</dbReference>
<sequence>MLAVMQRYRTQVAARTAGQALRRGAGAVPLRRCYPFRCASSASLPPDMEGHQGSDDYRRRDDAFTLSTEVRKTEEEQPTLDEDDFDELEAASQELHDLCYALIAHLRCTDPEANKSLFERRVQRAFREPKPEQYRRLLHGHGDRSLRRRNNYRTRKDFQEAHRLYLQWCDKLLLLLTQPVLDRLVKSAGKGHRDLRTDGVHRYRRPLERATWRSFPHRWFKHAPFEVQQLRADIPESAVLNTRFYRDHATLRYLFTLMEPQHAFREKIEHRMMELTQRYDPLRKSIE</sequence>
<protein>
    <submittedName>
        <fullName evidence="1">Hypothetical_protein_conserved</fullName>
    </submittedName>
</protein>
<gene>
    <name evidence="2" type="ORF">CGC20_26035</name>
    <name evidence="1" type="ORF">LDHU3_29.0050</name>
</gene>
<evidence type="ECO:0000313" key="3">
    <source>
        <dbReference type="Proteomes" id="UP000318821"/>
    </source>
</evidence>
<evidence type="ECO:0000313" key="1">
    <source>
        <dbReference type="EMBL" id="CAC5431713.1"/>
    </source>
</evidence>
<reference evidence="1" key="3">
    <citation type="submission" date="2020-06" db="EMBL/GenBank/DDBJ databases">
        <authorList>
            <person name="Camacho E."/>
            <person name="Gonzalez-de la Fuente S."/>
            <person name="Rastrojo A."/>
            <person name="Peiro-Pastor R."/>
            <person name="Solana JC."/>
            <person name="Tabera L."/>
            <person name="Gamarro F."/>
            <person name="Carrasco-Ramiro F."/>
            <person name="Requena JM."/>
            <person name="Aguado B."/>
        </authorList>
    </citation>
    <scope>NUCLEOTIDE SEQUENCE</scope>
</reference>
<dbReference type="VEuPathDB" id="TriTrypDB:LdBPK_290040.1"/>
<name>A0A504XR41_LEIDO</name>
<reference evidence="3" key="2">
    <citation type="submission" date="2019-02" db="EMBL/GenBank/DDBJ databases">
        <title>FDA dAtabase for Regulatory Grade micrObial Sequences (FDA-ARGOS): Supporting development and validation of Infectious Disease Dx tests.</title>
        <authorList>
            <person name="Duncan R."/>
            <person name="Fisher C."/>
            <person name="Tallon L."/>
            <person name="Sadzewicz L."/>
            <person name="Sengamalay N."/>
            <person name="Ott S."/>
            <person name="Godinez A."/>
            <person name="Nagaraj S."/>
            <person name="Vavikolanu K."/>
            <person name="Vyas G."/>
            <person name="Nadendla S."/>
            <person name="Aluvathingal J."/>
            <person name="Sichtig H."/>
        </authorList>
    </citation>
    <scope>NUCLEOTIDE SEQUENCE [LARGE SCALE GENOMIC DNA]</scope>
    <source>
        <strain evidence="3">FDAARGOS_360</strain>
    </source>
</reference>
<dbReference type="EMBL" id="RHLD01000010">
    <property type="protein sequence ID" value="TPP50894.1"/>
    <property type="molecule type" value="Genomic_DNA"/>
</dbReference>